<dbReference type="AlphaFoldDB" id="A0A1K0G0X8"/>
<feature type="binding site" evidence="3">
    <location>
        <position position="123"/>
    </location>
    <ligand>
        <name>Zn(2+)</name>
        <dbReference type="ChEBI" id="CHEBI:29105"/>
        <label>2</label>
    </ligand>
</feature>
<organism evidence="5 6">
    <name type="scientific">Couchioplanes caeruleus subsp. caeruleus</name>
    <dbReference type="NCBI Taxonomy" id="56427"/>
    <lineage>
        <taxon>Bacteria</taxon>
        <taxon>Bacillati</taxon>
        <taxon>Actinomycetota</taxon>
        <taxon>Actinomycetes</taxon>
        <taxon>Micromonosporales</taxon>
        <taxon>Micromonosporaceae</taxon>
        <taxon>Couchioplanes</taxon>
    </lineage>
</organism>
<keyword evidence="3" id="KW-0862">Zinc</keyword>
<dbReference type="CDD" id="cd03884">
    <property type="entry name" value="M20_bAS"/>
    <property type="match status" value="1"/>
</dbReference>
<feature type="binding site" evidence="3">
    <location>
        <position position="183"/>
    </location>
    <ligand>
        <name>Zn(2+)</name>
        <dbReference type="ChEBI" id="CHEBI:29105"/>
        <label>1</label>
    </ligand>
</feature>
<evidence type="ECO:0000256" key="2">
    <source>
        <dbReference type="ARBA" id="ARBA00022801"/>
    </source>
</evidence>
<reference evidence="5 6" key="1">
    <citation type="submission" date="2016-09" db="EMBL/GenBank/DDBJ databases">
        <title>Couchioplanes caeruleus draft genome sequence.</title>
        <authorList>
            <person name="Sheehan J."/>
            <person name="Caffrey P."/>
        </authorList>
    </citation>
    <scope>NUCLEOTIDE SEQUENCE [LARGE SCALE GENOMIC DNA]</scope>
    <source>
        <strain evidence="5 6">DSM 43634</strain>
    </source>
</reference>
<dbReference type="SUPFAM" id="SSF53187">
    <property type="entry name" value="Zn-dependent exopeptidases"/>
    <property type="match status" value="1"/>
</dbReference>
<keyword evidence="3" id="KW-0479">Metal-binding</keyword>
<dbReference type="GO" id="GO:0016813">
    <property type="term" value="F:hydrolase activity, acting on carbon-nitrogen (but not peptide) bonds, in linear amidines"/>
    <property type="evidence" value="ECO:0007669"/>
    <property type="project" value="InterPro"/>
</dbReference>
<dbReference type="GO" id="GO:0046872">
    <property type="term" value="F:metal ion binding"/>
    <property type="evidence" value="ECO:0007669"/>
    <property type="project" value="UniProtKB-KW"/>
</dbReference>
<evidence type="ECO:0000256" key="4">
    <source>
        <dbReference type="PIRSR" id="PIRSR001235-2"/>
    </source>
</evidence>
<dbReference type="Gene3D" id="3.40.630.10">
    <property type="entry name" value="Zn peptidases"/>
    <property type="match status" value="1"/>
</dbReference>
<keyword evidence="6" id="KW-1185">Reference proteome</keyword>
<dbReference type="PANTHER" id="PTHR32494">
    <property type="entry name" value="ALLANTOATE DEIMINASE-RELATED"/>
    <property type="match status" value="1"/>
</dbReference>
<dbReference type="NCBIfam" id="NF006770">
    <property type="entry name" value="PRK09290.1-4"/>
    <property type="match status" value="1"/>
</dbReference>
<feature type="binding site" evidence="3">
    <location>
        <position position="88"/>
    </location>
    <ligand>
        <name>Zn(2+)</name>
        <dbReference type="ChEBI" id="CHEBI:29105"/>
        <label>1</label>
    </ligand>
</feature>
<evidence type="ECO:0000313" key="5">
    <source>
        <dbReference type="EMBL" id="OJF10946.1"/>
    </source>
</evidence>
<dbReference type="InterPro" id="IPR002933">
    <property type="entry name" value="Peptidase_M20"/>
</dbReference>
<protein>
    <submittedName>
        <fullName evidence="5">Allantoate amidohydrolase</fullName>
    </submittedName>
</protein>
<dbReference type="NCBIfam" id="TIGR01879">
    <property type="entry name" value="hydantase"/>
    <property type="match status" value="1"/>
</dbReference>
<gene>
    <name evidence="5" type="ORF">BG844_29185</name>
</gene>
<proteinExistence type="inferred from homology"/>
<dbReference type="InterPro" id="IPR010158">
    <property type="entry name" value="Amidase_Cbmase"/>
</dbReference>
<comment type="caution">
    <text evidence="5">The sequence shown here is derived from an EMBL/GenBank/DDBJ whole genome shotgun (WGS) entry which is preliminary data.</text>
</comment>
<dbReference type="RefSeq" id="WP_071808527.1">
    <property type="nucleotide sequence ID" value="NZ_MEIA01000444.1"/>
</dbReference>
<comment type="cofactor">
    <cofactor evidence="3">
        <name>Zn(2+)</name>
        <dbReference type="ChEBI" id="CHEBI:29105"/>
    </cofactor>
    <text evidence="3">Binds 2 Zn(2+) ions per subunit.</text>
</comment>
<keyword evidence="2 5" id="KW-0378">Hydrolase</keyword>
<feature type="binding site" evidence="4">
    <location>
        <position position="276"/>
    </location>
    <ligand>
        <name>allantoate</name>
        <dbReference type="ChEBI" id="CHEBI:17536"/>
    </ligand>
</feature>
<feature type="binding site" evidence="4">
    <location>
        <position position="263"/>
    </location>
    <ligand>
        <name>allantoate</name>
        <dbReference type="ChEBI" id="CHEBI:17536"/>
    </ligand>
</feature>
<dbReference type="Pfam" id="PF01546">
    <property type="entry name" value="Peptidase_M20"/>
    <property type="match status" value="1"/>
</dbReference>
<dbReference type="Proteomes" id="UP000182486">
    <property type="component" value="Unassembled WGS sequence"/>
</dbReference>
<accession>A0A1K0G0X8</accession>
<name>A0A1K0G0X8_9ACTN</name>
<dbReference type="Gene3D" id="3.30.70.360">
    <property type="match status" value="1"/>
</dbReference>
<dbReference type="PANTHER" id="PTHR32494:SF5">
    <property type="entry name" value="ALLANTOATE AMIDOHYDROLASE"/>
    <property type="match status" value="1"/>
</dbReference>
<comment type="similarity">
    <text evidence="1">Belongs to the peptidase M20 family.</text>
</comment>
<feature type="binding site" evidence="3">
    <location>
        <position position="77"/>
    </location>
    <ligand>
        <name>Zn(2+)</name>
        <dbReference type="ChEBI" id="CHEBI:29105"/>
        <label>1</label>
    </ligand>
</feature>
<feature type="binding site" evidence="3">
    <location>
        <position position="366"/>
    </location>
    <ligand>
        <name>Zn(2+)</name>
        <dbReference type="ChEBI" id="CHEBI:29105"/>
        <label>2</label>
    </ligand>
</feature>
<dbReference type="PIRSF" id="PIRSF001235">
    <property type="entry name" value="Amidase_carbamoylase"/>
    <property type="match status" value="1"/>
</dbReference>
<dbReference type="InterPro" id="IPR036264">
    <property type="entry name" value="Bact_exopeptidase_dim_dom"/>
</dbReference>
<evidence type="ECO:0000256" key="3">
    <source>
        <dbReference type="PIRSR" id="PIRSR001235-1"/>
    </source>
</evidence>
<evidence type="ECO:0000313" key="6">
    <source>
        <dbReference type="Proteomes" id="UP000182486"/>
    </source>
</evidence>
<dbReference type="EMBL" id="MEIA01000444">
    <property type="protein sequence ID" value="OJF10946.1"/>
    <property type="molecule type" value="Genomic_DNA"/>
</dbReference>
<evidence type="ECO:0000256" key="1">
    <source>
        <dbReference type="ARBA" id="ARBA00006153"/>
    </source>
</evidence>
<feature type="binding site" evidence="3">
    <location>
        <position position="88"/>
    </location>
    <ligand>
        <name>Zn(2+)</name>
        <dbReference type="ChEBI" id="CHEBI:29105"/>
        <label>2</label>
    </ligand>
</feature>
<sequence>MSVAQFAALWAEIAPIGRAESGGYLRYALTEPELALRDWFRAHAAARDLEVTEDGNGNLFAWWGEPWGSGAVLTGSHFDSVPHGGGYDGPLGIVSAFLAVDRLRADGYAPGRPLGIAAFVEEEGGRFGLPCLGSRLLTGAVDPEKAAALTDRDGVSFGEALGATPSGARPDLVGRVSALVELHIEQGRALDVPVGVASAIWPHGRWRFDFTGRGDHAGTTLMADRRDPMLTFAYTVLAANKEARLSGAHATMARVQVEPNATNAIPARVRGWLDARAAEESTLDGVVDAIVKRAHDRAGRDGTEVGVTAESVTAQVAFDTALAERIAGLLGGAPILPTGAGHDAGVFSAHVPTAMLFVRNPTGVSHSPAEHAPDEDCAAGVEALAKVLEALT</sequence>
<feature type="binding site" evidence="4">
    <location>
        <position position="205"/>
    </location>
    <ligand>
        <name>allantoate</name>
        <dbReference type="ChEBI" id="CHEBI:17536"/>
    </ligand>
</feature>
<dbReference type="SUPFAM" id="SSF55031">
    <property type="entry name" value="Bacterial exopeptidase dimerisation domain"/>
    <property type="match status" value="1"/>
</dbReference>